<comment type="caution">
    <text evidence="2">The sequence shown here is derived from an EMBL/GenBank/DDBJ whole genome shotgun (WGS) entry which is preliminary data.</text>
</comment>
<dbReference type="AlphaFoldDB" id="A0A413DND7"/>
<organism evidence="2 3">
    <name type="scientific">Agathobacter rectalis</name>
    <dbReference type="NCBI Taxonomy" id="39491"/>
    <lineage>
        <taxon>Bacteria</taxon>
        <taxon>Bacillati</taxon>
        <taxon>Bacillota</taxon>
        <taxon>Clostridia</taxon>
        <taxon>Lachnospirales</taxon>
        <taxon>Lachnospiraceae</taxon>
        <taxon>Agathobacter</taxon>
    </lineage>
</organism>
<evidence type="ECO:0000256" key="1">
    <source>
        <dbReference type="SAM" id="Phobius"/>
    </source>
</evidence>
<gene>
    <name evidence="2" type="ORF">DWV45_05345</name>
</gene>
<keyword evidence="1" id="KW-1133">Transmembrane helix</keyword>
<dbReference type="EMBL" id="QSAZ01000004">
    <property type="protein sequence ID" value="RGW88027.1"/>
    <property type="molecule type" value="Genomic_DNA"/>
</dbReference>
<evidence type="ECO:0000313" key="2">
    <source>
        <dbReference type="EMBL" id="RGW88027.1"/>
    </source>
</evidence>
<name>A0A413DND7_9FIRM</name>
<dbReference type="Proteomes" id="UP000283683">
    <property type="component" value="Unassembled WGS sequence"/>
</dbReference>
<protein>
    <submittedName>
        <fullName evidence="2">Uncharacterized protein</fullName>
    </submittedName>
</protein>
<dbReference type="RefSeq" id="WP_118326534.1">
    <property type="nucleotide sequence ID" value="NZ_QSAZ01000004.1"/>
</dbReference>
<feature type="transmembrane region" description="Helical" evidence="1">
    <location>
        <begin position="5"/>
        <end position="32"/>
    </location>
</feature>
<keyword evidence="1" id="KW-0812">Transmembrane</keyword>
<sequence length="88" mass="10222">MLAKIFGVCVALLIIFVWIPSFTIGLVIWWSFVHYIFFEPSRNECGEIDECIGCNIEDCYDIHGDGTNKKCKWKNLIDKEAEEMKDNN</sequence>
<reference evidence="2 3" key="1">
    <citation type="submission" date="2018-08" db="EMBL/GenBank/DDBJ databases">
        <title>A genome reference for cultivated species of the human gut microbiota.</title>
        <authorList>
            <person name="Zou Y."/>
            <person name="Xue W."/>
            <person name="Luo G."/>
        </authorList>
    </citation>
    <scope>NUCLEOTIDE SEQUENCE [LARGE SCALE GENOMIC DNA]</scope>
    <source>
        <strain evidence="2 3">AF06-19</strain>
    </source>
</reference>
<accession>A0A413DND7</accession>
<keyword evidence="1" id="KW-0472">Membrane</keyword>
<evidence type="ECO:0000313" key="3">
    <source>
        <dbReference type="Proteomes" id="UP000283683"/>
    </source>
</evidence>
<proteinExistence type="predicted"/>